<evidence type="ECO:0000256" key="1">
    <source>
        <dbReference type="SAM" id="MobiDB-lite"/>
    </source>
</evidence>
<name>A0ABR0L5U4_9PEZI</name>
<gene>
    <name evidence="2" type="ORF">LTR32_004448</name>
</gene>
<evidence type="ECO:0000313" key="2">
    <source>
        <dbReference type="EMBL" id="KAK5143420.1"/>
    </source>
</evidence>
<comment type="caution">
    <text evidence="2">The sequence shown here is derived from an EMBL/GenBank/DDBJ whole genome shotgun (WGS) entry which is preliminary data.</text>
</comment>
<reference evidence="2 3" key="1">
    <citation type="submission" date="2023-08" db="EMBL/GenBank/DDBJ databases">
        <title>Black Yeasts Isolated from many extreme environments.</title>
        <authorList>
            <person name="Coleine C."/>
            <person name="Stajich J.E."/>
            <person name="Selbmann L."/>
        </authorList>
    </citation>
    <scope>NUCLEOTIDE SEQUENCE [LARGE SCALE GENOMIC DNA]</scope>
    <source>
        <strain evidence="2 3">CCFEE 5386</strain>
    </source>
</reference>
<feature type="compositionally biased region" description="Polar residues" evidence="1">
    <location>
        <begin position="25"/>
        <end position="44"/>
    </location>
</feature>
<proteinExistence type="predicted"/>
<organism evidence="2 3">
    <name type="scientific">Rachicladosporium monterosium</name>
    <dbReference type="NCBI Taxonomy" id="1507873"/>
    <lineage>
        <taxon>Eukaryota</taxon>
        <taxon>Fungi</taxon>
        <taxon>Dikarya</taxon>
        <taxon>Ascomycota</taxon>
        <taxon>Pezizomycotina</taxon>
        <taxon>Dothideomycetes</taxon>
        <taxon>Dothideomycetidae</taxon>
        <taxon>Cladosporiales</taxon>
        <taxon>Cladosporiaceae</taxon>
        <taxon>Rachicladosporium</taxon>
    </lineage>
</organism>
<keyword evidence="3" id="KW-1185">Reference proteome</keyword>
<feature type="non-terminal residue" evidence="2">
    <location>
        <position position="60"/>
    </location>
</feature>
<evidence type="ECO:0000313" key="3">
    <source>
        <dbReference type="Proteomes" id="UP001308179"/>
    </source>
</evidence>
<accession>A0ABR0L5U4</accession>
<protein>
    <submittedName>
        <fullName evidence="2">Uncharacterized protein</fullName>
    </submittedName>
</protein>
<sequence>MNGTMTNGDHAATNGEKTNGDHAASNGTTTNGDHAASKGSNGTAPYTYALPKSHQDLMER</sequence>
<feature type="region of interest" description="Disordered" evidence="1">
    <location>
        <begin position="1"/>
        <end position="60"/>
    </location>
</feature>
<dbReference type="Proteomes" id="UP001308179">
    <property type="component" value="Unassembled WGS sequence"/>
</dbReference>
<dbReference type="EMBL" id="JAVRRR010000317">
    <property type="protein sequence ID" value="KAK5143420.1"/>
    <property type="molecule type" value="Genomic_DNA"/>
</dbReference>